<sequence>MDRRALLRNMGRFAVVAGVGAAGTTAGTTVGRGSAEGLRQRHERSATIVGTPQMTVLTDLPSAAPGNIYYTSQGLIVADRHGTTTQHRPATYMNADFRMQNYQGNKVLTWWEVVPDQRIGGRANVSDMSFDIKHSVDEVSPGWRPDLHEFLISPWNTGLHCVYQPIPYDLRPVGGEQDGVLYDSLVVEVDLASQQVLRSWRASDHIPITDSYWSPEPNELNDFGFDYFHINSIFPVDRDHMLISARHTCAVYKINLRTGRVVWQMGGKRSDFGIDRDVSFTWQHDAQMVSPHTMRLFDNASNGETVDRPSSRVIWLHVDERKGRVSLKREVVHPEGISSFAAGNCHGLPNGNTFVGWGIEPRMSEFDPAGNLVFDAKLPAFSYRSYRIAG</sequence>
<evidence type="ECO:0000313" key="1">
    <source>
        <dbReference type="EMBL" id="MCT2583296.1"/>
    </source>
</evidence>
<dbReference type="InterPro" id="IPR039535">
    <property type="entry name" value="ASST-like"/>
</dbReference>
<comment type="caution">
    <text evidence="1">The sequence shown here is derived from an EMBL/GenBank/DDBJ whole genome shotgun (WGS) entry which is preliminary data.</text>
</comment>
<organism evidence="1 2">
    <name type="scientific">Actinophytocola gossypii</name>
    <dbReference type="NCBI Taxonomy" id="2812003"/>
    <lineage>
        <taxon>Bacteria</taxon>
        <taxon>Bacillati</taxon>
        <taxon>Actinomycetota</taxon>
        <taxon>Actinomycetes</taxon>
        <taxon>Pseudonocardiales</taxon>
        <taxon>Pseudonocardiaceae</taxon>
    </lineage>
</organism>
<accession>A0ABT2J602</accession>
<name>A0ABT2J602_9PSEU</name>
<proteinExistence type="predicted"/>
<evidence type="ECO:0000313" key="2">
    <source>
        <dbReference type="Proteomes" id="UP001156441"/>
    </source>
</evidence>
<dbReference type="EMBL" id="JAFFZE010000009">
    <property type="protein sequence ID" value="MCT2583296.1"/>
    <property type="molecule type" value="Genomic_DNA"/>
</dbReference>
<dbReference type="Pfam" id="PF14269">
    <property type="entry name" value="Arylsulfotran_2"/>
    <property type="match status" value="1"/>
</dbReference>
<gene>
    <name evidence="1" type="ORF">JT362_09230</name>
</gene>
<reference evidence="1 2" key="1">
    <citation type="submission" date="2021-02" db="EMBL/GenBank/DDBJ databases">
        <title>Actinophytocola xerophila sp. nov., isolated from soil of cotton cropping field.</title>
        <authorList>
            <person name="Huang R."/>
            <person name="Chen X."/>
            <person name="Ge X."/>
            <person name="Liu W."/>
        </authorList>
    </citation>
    <scope>NUCLEOTIDE SEQUENCE [LARGE SCALE GENOMIC DNA]</scope>
    <source>
        <strain evidence="1 2">S1-96</strain>
    </source>
</reference>
<dbReference type="PANTHER" id="PTHR35340:SF5">
    <property type="entry name" value="ASST-DOMAIN-CONTAINING PROTEIN"/>
    <property type="match status" value="1"/>
</dbReference>
<dbReference type="Proteomes" id="UP001156441">
    <property type="component" value="Unassembled WGS sequence"/>
</dbReference>
<dbReference type="PANTHER" id="PTHR35340">
    <property type="entry name" value="PQQ ENZYME REPEAT PROTEIN-RELATED"/>
    <property type="match status" value="1"/>
</dbReference>
<keyword evidence="2" id="KW-1185">Reference proteome</keyword>
<dbReference type="InterPro" id="IPR053143">
    <property type="entry name" value="Arylsulfate_ST"/>
</dbReference>
<protein>
    <submittedName>
        <fullName evidence="1">Aryl-sulfate sulfotransferase</fullName>
    </submittedName>
</protein>